<evidence type="ECO:0000259" key="5">
    <source>
        <dbReference type="PROSITE" id="PS50280"/>
    </source>
</evidence>
<dbReference type="RefSeq" id="XP_018228159.1">
    <property type="nucleotide sequence ID" value="XM_018375553.1"/>
</dbReference>
<dbReference type="STRING" id="1408657.A0A0W4ZEM7"/>
<evidence type="ECO:0000256" key="4">
    <source>
        <dbReference type="PROSITE-ProRule" id="PRU00134"/>
    </source>
</evidence>
<proteinExistence type="predicted"/>
<dbReference type="GO" id="GO:0008270">
    <property type="term" value="F:zinc ion binding"/>
    <property type="evidence" value="ECO:0007669"/>
    <property type="project" value="UniProtKB-KW"/>
</dbReference>
<dbReference type="Pfam" id="PF00856">
    <property type="entry name" value="SET"/>
    <property type="match status" value="1"/>
</dbReference>
<feature type="domain" description="MYND-type" evidence="6">
    <location>
        <begin position="55"/>
        <end position="101"/>
    </location>
</feature>
<evidence type="ECO:0000256" key="2">
    <source>
        <dbReference type="ARBA" id="ARBA00022771"/>
    </source>
</evidence>
<evidence type="ECO:0008006" key="9">
    <source>
        <dbReference type="Google" id="ProtNLM"/>
    </source>
</evidence>
<dbReference type="Pfam" id="PF01753">
    <property type="entry name" value="zf-MYND"/>
    <property type="match status" value="1"/>
</dbReference>
<dbReference type="GO" id="GO:0005634">
    <property type="term" value="C:nucleus"/>
    <property type="evidence" value="ECO:0007669"/>
    <property type="project" value="TreeGrafter"/>
</dbReference>
<dbReference type="InterPro" id="IPR001214">
    <property type="entry name" value="SET_dom"/>
</dbReference>
<dbReference type="PROSITE" id="PS01360">
    <property type="entry name" value="ZF_MYND_1"/>
    <property type="match status" value="1"/>
</dbReference>
<dbReference type="GeneID" id="28941808"/>
<dbReference type="PANTHER" id="PTHR12197">
    <property type="entry name" value="HISTONE-LYSINE N-METHYLTRANSFERASE SMYD"/>
    <property type="match status" value="1"/>
</dbReference>
<evidence type="ECO:0000256" key="3">
    <source>
        <dbReference type="ARBA" id="ARBA00022833"/>
    </source>
</evidence>
<evidence type="ECO:0000313" key="7">
    <source>
        <dbReference type="EMBL" id="KTW26828.1"/>
    </source>
</evidence>
<dbReference type="Gene3D" id="2.170.270.10">
    <property type="entry name" value="SET domain"/>
    <property type="match status" value="1"/>
</dbReference>
<dbReference type="Gene3D" id="6.10.140.2220">
    <property type="match status" value="1"/>
</dbReference>
<dbReference type="SUPFAM" id="SSF82199">
    <property type="entry name" value="SET domain"/>
    <property type="match status" value="1"/>
</dbReference>
<evidence type="ECO:0000313" key="8">
    <source>
        <dbReference type="Proteomes" id="UP000053447"/>
    </source>
</evidence>
<dbReference type="SUPFAM" id="SSF144232">
    <property type="entry name" value="HIT/MYND zinc finger-like"/>
    <property type="match status" value="1"/>
</dbReference>
<dbReference type="EMBL" id="LFWA01000016">
    <property type="protein sequence ID" value="KTW26828.1"/>
    <property type="molecule type" value="Genomic_DNA"/>
</dbReference>
<dbReference type="InterPro" id="IPR046341">
    <property type="entry name" value="SET_dom_sf"/>
</dbReference>
<dbReference type="Proteomes" id="UP000053447">
    <property type="component" value="Unassembled WGS sequence"/>
</dbReference>
<evidence type="ECO:0000256" key="1">
    <source>
        <dbReference type="ARBA" id="ARBA00022723"/>
    </source>
</evidence>
<dbReference type="InterPro" id="IPR002893">
    <property type="entry name" value="Znf_MYND"/>
</dbReference>
<accession>A0A0W4ZEM7</accession>
<dbReference type="InterPro" id="IPR050869">
    <property type="entry name" value="H3K4_H4K5_MeTrfase"/>
</dbReference>
<reference evidence="8" key="1">
    <citation type="journal article" date="2016" name="Nat. Commun.">
        <title>Genome analysis of three Pneumocystis species reveals adaptation mechanisms to life exclusively in mammalian hosts.</title>
        <authorList>
            <person name="Ma L."/>
            <person name="Chen Z."/>
            <person name="Huang D.W."/>
            <person name="Kutty G."/>
            <person name="Ishihara M."/>
            <person name="Wang H."/>
            <person name="Abouelleil A."/>
            <person name="Bishop L."/>
            <person name="Davey E."/>
            <person name="Deng R."/>
            <person name="Deng X."/>
            <person name="Fan L."/>
            <person name="Fantoni G."/>
            <person name="Fitzgerald M."/>
            <person name="Gogineni E."/>
            <person name="Goldberg J.M."/>
            <person name="Handley G."/>
            <person name="Hu X."/>
            <person name="Huber C."/>
            <person name="Jiao X."/>
            <person name="Jones K."/>
            <person name="Levin J.Z."/>
            <person name="Liu Y."/>
            <person name="Macdonald P."/>
            <person name="Melnikov A."/>
            <person name="Raley C."/>
            <person name="Sassi M."/>
            <person name="Sherman B.T."/>
            <person name="Song X."/>
            <person name="Sykes S."/>
            <person name="Tran B."/>
            <person name="Walsh L."/>
            <person name="Xia Y."/>
            <person name="Yang J."/>
            <person name="Young S."/>
            <person name="Zeng Q."/>
            <person name="Zheng X."/>
            <person name="Stephens R."/>
            <person name="Nusbaum C."/>
            <person name="Birren B.W."/>
            <person name="Azadi P."/>
            <person name="Lempicki R.A."/>
            <person name="Cuomo C.A."/>
            <person name="Kovacs J.A."/>
        </authorList>
    </citation>
    <scope>NUCLEOTIDE SEQUENCE [LARGE SCALE GENOMIC DNA]</scope>
    <source>
        <strain evidence="8">RU7</strain>
    </source>
</reference>
<evidence type="ECO:0000259" key="6">
    <source>
        <dbReference type="PROSITE" id="PS50865"/>
    </source>
</evidence>
<dbReference type="PROSITE" id="PS50280">
    <property type="entry name" value="SET"/>
    <property type="match status" value="1"/>
</dbReference>
<feature type="domain" description="SET" evidence="5">
    <location>
        <begin position="9"/>
        <end position="245"/>
    </location>
</feature>
<sequence length="498" mass="58995">MDSQKNQEFPVEIKNHKTLKGYGLYSKKRFAEGEEIFIVKPLVAVLDEKHIKNTCSNCFISEEDKDDDIFHLIQCKGCKILQYCCQKCQKEDWEIFHQYECTFFLSKSPKIVPGSIRICMRLIFYGRCYPSSLEWNTIMDLESHRSEIMSSEKGDVIWMLSKGIQNFTNEMNETFVLDLFCKIMINSFSLMTSSYDTIGTAIDPIISRINHSCYPNTALVFDRNTVALRSLQKILPNQEITVSYIDIYNTQKNRHDELLSRYYFSCKCTRCIVSDGFESYIVLKKEMTSNTFSYLETIINRALSEKNIYLFKALSMLHRLKGWNSTIYPLNELHRFALNYFLDENNFHNALYHGLFIYLVGSSVYNQYISNFNPLYVTQIYLLVRLMIYQASENDQKQFKWLDTEKIMKYAYKLLYELVELSYKSHGLSSRFSKRIQKTFKETDEDISFCDWGKRWQLILKNDPRNPQIKEECSRIEDDLFLELKKYIGELCNRNYEK</sequence>
<dbReference type="AlphaFoldDB" id="A0A0W4ZEM7"/>
<keyword evidence="8" id="KW-1185">Reference proteome</keyword>
<dbReference type="OrthoDB" id="5945798at2759"/>
<keyword evidence="1" id="KW-0479">Metal-binding</keyword>
<dbReference type="VEuPathDB" id="FungiDB:T551_03290"/>
<dbReference type="PROSITE" id="PS50865">
    <property type="entry name" value="ZF_MYND_2"/>
    <property type="match status" value="1"/>
</dbReference>
<name>A0A0W4ZEM7_PNEJ7</name>
<organism evidence="7 8">
    <name type="scientific">Pneumocystis jirovecii (strain RU7)</name>
    <name type="common">Human pneumocystis pneumonia agent</name>
    <dbReference type="NCBI Taxonomy" id="1408657"/>
    <lineage>
        <taxon>Eukaryota</taxon>
        <taxon>Fungi</taxon>
        <taxon>Dikarya</taxon>
        <taxon>Ascomycota</taxon>
        <taxon>Taphrinomycotina</taxon>
        <taxon>Pneumocystomycetes</taxon>
        <taxon>Pneumocystaceae</taxon>
        <taxon>Pneumocystis</taxon>
    </lineage>
</organism>
<protein>
    <recommendedName>
        <fullName evidence="9">SET domain-containing protein</fullName>
    </recommendedName>
</protein>
<dbReference type="SMART" id="SM00317">
    <property type="entry name" value="SET"/>
    <property type="match status" value="1"/>
</dbReference>
<comment type="caution">
    <text evidence="7">The sequence shown here is derived from an EMBL/GenBank/DDBJ whole genome shotgun (WGS) entry which is preliminary data.</text>
</comment>
<dbReference type="Gene3D" id="1.10.220.160">
    <property type="match status" value="1"/>
</dbReference>
<dbReference type="PANTHER" id="PTHR12197:SF251">
    <property type="entry name" value="EG:BACR7C10.4 PROTEIN"/>
    <property type="match status" value="1"/>
</dbReference>
<keyword evidence="2 4" id="KW-0863">Zinc-finger</keyword>
<keyword evidence="3" id="KW-0862">Zinc</keyword>
<gene>
    <name evidence="7" type="ORF">T551_03290</name>
</gene>
<dbReference type="eggNOG" id="KOG2084">
    <property type="taxonomic scope" value="Eukaryota"/>
</dbReference>